<keyword evidence="3" id="KW-1185">Reference proteome</keyword>
<organism evidence="2 3">
    <name type="scientific">Flemingia macrophylla</name>
    <dbReference type="NCBI Taxonomy" id="520843"/>
    <lineage>
        <taxon>Eukaryota</taxon>
        <taxon>Viridiplantae</taxon>
        <taxon>Streptophyta</taxon>
        <taxon>Embryophyta</taxon>
        <taxon>Tracheophyta</taxon>
        <taxon>Spermatophyta</taxon>
        <taxon>Magnoliopsida</taxon>
        <taxon>eudicotyledons</taxon>
        <taxon>Gunneridae</taxon>
        <taxon>Pentapetalae</taxon>
        <taxon>rosids</taxon>
        <taxon>fabids</taxon>
        <taxon>Fabales</taxon>
        <taxon>Fabaceae</taxon>
        <taxon>Papilionoideae</taxon>
        <taxon>50 kb inversion clade</taxon>
        <taxon>NPAAA clade</taxon>
        <taxon>indigoferoid/millettioid clade</taxon>
        <taxon>Phaseoleae</taxon>
        <taxon>Flemingia</taxon>
    </lineage>
</organism>
<dbReference type="Proteomes" id="UP001603857">
    <property type="component" value="Unassembled WGS sequence"/>
</dbReference>
<comment type="caution">
    <text evidence="2">The sequence shown here is derived from an EMBL/GenBank/DDBJ whole genome shotgun (WGS) entry which is preliminary data.</text>
</comment>
<feature type="region of interest" description="Disordered" evidence="1">
    <location>
        <begin position="61"/>
        <end position="90"/>
    </location>
</feature>
<accession>A0ABD1LFY6</accession>
<dbReference type="AlphaFoldDB" id="A0ABD1LFY6"/>
<feature type="compositionally biased region" description="Pro residues" evidence="1">
    <location>
        <begin position="143"/>
        <end position="173"/>
    </location>
</feature>
<evidence type="ECO:0000313" key="2">
    <source>
        <dbReference type="EMBL" id="KAL2322382.1"/>
    </source>
</evidence>
<feature type="region of interest" description="Disordered" evidence="1">
    <location>
        <begin position="127"/>
        <end position="174"/>
    </location>
</feature>
<evidence type="ECO:0000256" key="1">
    <source>
        <dbReference type="SAM" id="MobiDB-lite"/>
    </source>
</evidence>
<name>A0ABD1LFY6_9FABA</name>
<protein>
    <submittedName>
        <fullName evidence="2">Uncharacterized protein</fullName>
    </submittedName>
</protein>
<proteinExistence type="predicted"/>
<reference evidence="2 3" key="1">
    <citation type="submission" date="2024-08" db="EMBL/GenBank/DDBJ databases">
        <title>Insights into the chromosomal genome structure of Flemingia macrophylla.</title>
        <authorList>
            <person name="Ding Y."/>
            <person name="Zhao Y."/>
            <person name="Bi W."/>
            <person name="Wu M."/>
            <person name="Zhao G."/>
            <person name="Gong Y."/>
            <person name="Li W."/>
            <person name="Zhang P."/>
        </authorList>
    </citation>
    <scope>NUCLEOTIDE SEQUENCE [LARGE SCALE GENOMIC DNA]</scope>
    <source>
        <strain evidence="2">DYQJB</strain>
        <tissue evidence="2">Leaf</tissue>
    </source>
</reference>
<sequence length="287" mass="31050">MVISSRTTALSLLSFFFFSSSSFLLPAPLPLLSSLSLPLPSPTPRPFLFFFFLYSAPPPPPPPSPYRPPPPPPSSRPPPPPPSLALPRPPSRFASPAAPSFASRFAHLSPTKQQTHPRLTLPFLRLTLLPPPRGTPLPSSAPREPPPPSSAPCELPPSSPASRELPPPSPTPDCPFLFSDGADLMKISSDLPLFACSCGRQGVTDKKMRSSVASFLTFATLSTTSVAHHTSATITARPSAHVATTSSTLRRPSAADELNLHGVRNLRRDQYVSNLRRLPLRARRRHH</sequence>
<gene>
    <name evidence="2" type="ORF">Fmac_026761</name>
</gene>
<dbReference type="PRINTS" id="PR01217">
    <property type="entry name" value="PRICHEXTENSN"/>
</dbReference>
<dbReference type="EMBL" id="JBGMDY010000009">
    <property type="protein sequence ID" value="KAL2322382.1"/>
    <property type="molecule type" value="Genomic_DNA"/>
</dbReference>
<evidence type="ECO:0000313" key="3">
    <source>
        <dbReference type="Proteomes" id="UP001603857"/>
    </source>
</evidence>